<accession>A0A134AH52</accession>
<evidence type="ECO:0000256" key="6">
    <source>
        <dbReference type="ARBA" id="ARBA00023288"/>
    </source>
</evidence>
<keyword evidence="4 7" id="KW-0732">Signal</keyword>
<organism evidence="9 10">
    <name type="scientific">Aedoeadaptatus coxii</name>
    <dbReference type="NCBI Taxonomy" id="755172"/>
    <lineage>
        <taxon>Bacteria</taxon>
        <taxon>Bacillati</taxon>
        <taxon>Bacillota</taxon>
        <taxon>Tissierellia</taxon>
        <taxon>Tissierellales</taxon>
        <taxon>Peptoniphilaceae</taxon>
        <taxon>Aedoeadaptatus</taxon>
    </lineage>
</organism>
<dbReference type="Gene3D" id="3.40.50.2300">
    <property type="match status" value="2"/>
</dbReference>
<dbReference type="CDD" id="cd06354">
    <property type="entry name" value="PBP1_PrnA-like"/>
    <property type="match status" value="1"/>
</dbReference>
<evidence type="ECO:0000313" key="10">
    <source>
        <dbReference type="Proteomes" id="UP000070442"/>
    </source>
</evidence>
<keyword evidence="5" id="KW-0472">Membrane</keyword>
<comment type="subcellular location">
    <subcellularLocation>
        <location evidence="1">Cell membrane</location>
        <topology evidence="1">Lipid-anchor</topology>
    </subcellularLocation>
</comment>
<dbReference type="PROSITE" id="PS51257">
    <property type="entry name" value="PROKAR_LIPOPROTEIN"/>
    <property type="match status" value="1"/>
</dbReference>
<dbReference type="RefSeq" id="WP_068367442.1">
    <property type="nucleotide sequence ID" value="NZ_CAIJCT010000010.1"/>
</dbReference>
<dbReference type="InterPro" id="IPR050957">
    <property type="entry name" value="BMP_lipoprotein"/>
</dbReference>
<feature type="chain" id="PRO_5038420589" evidence="7">
    <location>
        <begin position="20"/>
        <end position="366"/>
    </location>
</feature>
<feature type="signal peptide" evidence="7">
    <location>
        <begin position="1"/>
        <end position="19"/>
    </location>
</feature>
<sequence length="366" mass="39210">MKKRTLLLALTMVSIFVLTACGGAANSNKANNKADNDKNAAANAGEEKADGKKLKIGFVTDEGGINDQSFNQGVWEGLKKAHADFGYEVSYQESKEASDYEKNIETLLDADNDIIVAAGFNLEEAVTEAAKNNPDVQFLIVDAANKDGIENLTGLEFKAEEPSFLVGYIAGLTTETNKVGFVGGQESTLIKAFEVGYHAGVDQAAKEKGQKIEFISQYVGNFSDAAKGKSIATNMYQQGADVVFHASGGAGDGVIEAAKDMDKWAIGVDRDQSSIAPDNVLTSAMKRADSAVYKVLENLSKGEAFPGGQNLSFGLKEGDTVDIAPTSDKNVKPEILKKIEPLKQRIIKGEIKVPTTEEEYKAFEAK</sequence>
<evidence type="ECO:0000256" key="3">
    <source>
        <dbReference type="ARBA" id="ARBA00022475"/>
    </source>
</evidence>
<comment type="caution">
    <text evidence="9">The sequence shown here is derived from an EMBL/GenBank/DDBJ whole genome shotgun (WGS) entry which is preliminary data.</text>
</comment>
<dbReference type="Proteomes" id="UP000070442">
    <property type="component" value="Unassembled WGS sequence"/>
</dbReference>
<dbReference type="InterPro" id="IPR003760">
    <property type="entry name" value="PnrA-like"/>
</dbReference>
<comment type="similarity">
    <text evidence="2">Belongs to the BMP lipoprotein family.</text>
</comment>
<dbReference type="AlphaFoldDB" id="A0A134AH52"/>
<keyword evidence="3" id="KW-1003">Cell membrane</keyword>
<dbReference type="OrthoDB" id="9769871at2"/>
<evidence type="ECO:0000256" key="7">
    <source>
        <dbReference type="SAM" id="SignalP"/>
    </source>
</evidence>
<dbReference type="InterPro" id="IPR028082">
    <property type="entry name" value="Peripla_BP_I"/>
</dbReference>
<gene>
    <name evidence="9" type="ORF">HMPREF1863_00782</name>
</gene>
<dbReference type="STRING" id="755172.HMPREF1863_00782"/>
<protein>
    <submittedName>
        <fullName evidence="9">Basic membrane protein</fullName>
    </submittedName>
</protein>
<dbReference type="PATRIC" id="fig|755172.3.peg.751"/>
<name>A0A134AH52_9FIRM</name>
<reference evidence="10" key="1">
    <citation type="submission" date="2016-01" db="EMBL/GenBank/DDBJ databases">
        <authorList>
            <person name="Mitreva M."/>
            <person name="Pepin K.H."/>
            <person name="Mihindukulasuriya K.A."/>
            <person name="Fulton R."/>
            <person name="Fronick C."/>
            <person name="O'Laughlin M."/>
            <person name="Miner T."/>
            <person name="Herter B."/>
            <person name="Rosa B.A."/>
            <person name="Cordes M."/>
            <person name="Tomlinson C."/>
            <person name="Wollam A."/>
            <person name="Palsikar V.B."/>
            <person name="Mardis E.R."/>
            <person name="Wilson R.K."/>
        </authorList>
    </citation>
    <scope>NUCLEOTIDE SEQUENCE [LARGE SCALE GENOMIC DNA]</scope>
    <source>
        <strain evidence="10">DNF00729</strain>
    </source>
</reference>
<proteinExistence type="inferred from homology"/>
<evidence type="ECO:0000256" key="2">
    <source>
        <dbReference type="ARBA" id="ARBA00008610"/>
    </source>
</evidence>
<evidence type="ECO:0000256" key="4">
    <source>
        <dbReference type="ARBA" id="ARBA00022729"/>
    </source>
</evidence>
<feature type="domain" description="ABC transporter substrate-binding protein PnrA-like" evidence="8">
    <location>
        <begin position="59"/>
        <end position="356"/>
    </location>
</feature>
<dbReference type="PANTHER" id="PTHR34296:SF2">
    <property type="entry name" value="ABC TRANSPORTER GUANOSINE-BINDING PROTEIN NUPN"/>
    <property type="match status" value="1"/>
</dbReference>
<evidence type="ECO:0000256" key="1">
    <source>
        <dbReference type="ARBA" id="ARBA00004193"/>
    </source>
</evidence>
<dbReference type="GO" id="GO:0005886">
    <property type="term" value="C:plasma membrane"/>
    <property type="evidence" value="ECO:0007669"/>
    <property type="project" value="UniProtKB-SubCell"/>
</dbReference>
<dbReference type="Pfam" id="PF02608">
    <property type="entry name" value="Bmp"/>
    <property type="match status" value="1"/>
</dbReference>
<dbReference type="EMBL" id="LSDG01000023">
    <property type="protein sequence ID" value="KXB67056.1"/>
    <property type="molecule type" value="Genomic_DNA"/>
</dbReference>
<evidence type="ECO:0000259" key="8">
    <source>
        <dbReference type="Pfam" id="PF02608"/>
    </source>
</evidence>
<dbReference type="SUPFAM" id="SSF53822">
    <property type="entry name" value="Periplasmic binding protein-like I"/>
    <property type="match status" value="1"/>
</dbReference>
<keyword evidence="6" id="KW-0449">Lipoprotein</keyword>
<evidence type="ECO:0000313" key="9">
    <source>
        <dbReference type="EMBL" id="KXB67056.1"/>
    </source>
</evidence>
<evidence type="ECO:0000256" key="5">
    <source>
        <dbReference type="ARBA" id="ARBA00023136"/>
    </source>
</evidence>
<keyword evidence="10" id="KW-1185">Reference proteome</keyword>
<dbReference type="PANTHER" id="PTHR34296">
    <property type="entry name" value="TRANSCRIPTIONAL ACTIVATOR PROTEIN MED"/>
    <property type="match status" value="1"/>
</dbReference>